<dbReference type="PANTHER" id="PTHR42939:SF1">
    <property type="entry name" value="ABC TRANSPORTER ATP-BINDING PROTEIN ALBC-RELATED"/>
    <property type="match status" value="1"/>
</dbReference>
<accession>A0A6S6TLM9</accession>
<evidence type="ECO:0000259" key="4">
    <source>
        <dbReference type="PROSITE" id="PS50893"/>
    </source>
</evidence>
<dbReference type="GO" id="GO:0005524">
    <property type="term" value="F:ATP binding"/>
    <property type="evidence" value="ECO:0007669"/>
    <property type="project" value="UniProtKB-KW"/>
</dbReference>
<evidence type="ECO:0000256" key="1">
    <source>
        <dbReference type="ARBA" id="ARBA00022448"/>
    </source>
</evidence>
<dbReference type="SUPFAM" id="SSF52540">
    <property type="entry name" value="P-loop containing nucleoside triphosphate hydrolases"/>
    <property type="match status" value="1"/>
</dbReference>
<dbReference type="InterPro" id="IPR003439">
    <property type="entry name" value="ABC_transporter-like_ATP-bd"/>
</dbReference>
<name>A0A6S6TLM9_9BACT</name>
<keyword evidence="3 5" id="KW-0067">ATP-binding</keyword>
<dbReference type="Gene3D" id="3.40.50.300">
    <property type="entry name" value="P-loop containing nucleotide triphosphate hydrolases"/>
    <property type="match status" value="1"/>
</dbReference>
<dbReference type="Pfam" id="PF00005">
    <property type="entry name" value="ABC_tran"/>
    <property type="match status" value="1"/>
</dbReference>
<gene>
    <name evidence="5" type="ORF">HELGO_WM42469</name>
</gene>
<dbReference type="InterPro" id="IPR027417">
    <property type="entry name" value="P-loop_NTPase"/>
</dbReference>
<dbReference type="AlphaFoldDB" id="A0A6S6TLM9"/>
<dbReference type="InterPro" id="IPR017871">
    <property type="entry name" value="ABC_transporter-like_CS"/>
</dbReference>
<dbReference type="PROSITE" id="PS00211">
    <property type="entry name" value="ABC_TRANSPORTER_1"/>
    <property type="match status" value="1"/>
</dbReference>
<dbReference type="GO" id="GO:0016887">
    <property type="term" value="F:ATP hydrolysis activity"/>
    <property type="evidence" value="ECO:0007669"/>
    <property type="project" value="InterPro"/>
</dbReference>
<organism evidence="5">
    <name type="scientific">uncultured Aureispira sp</name>
    <dbReference type="NCBI Taxonomy" id="1331704"/>
    <lineage>
        <taxon>Bacteria</taxon>
        <taxon>Pseudomonadati</taxon>
        <taxon>Bacteroidota</taxon>
        <taxon>Saprospiria</taxon>
        <taxon>Saprospirales</taxon>
        <taxon>Saprospiraceae</taxon>
        <taxon>Aureispira</taxon>
        <taxon>environmental samples</taxon>
    </lineage>
</organism>
<dbReference type="PROSITE" id="PS50893">
    <property type="entry name" value="ABC_TRANSPORTER_2"/>
    <property type="match status" value="1"/>
</dbReference>
<dbReference type="InterPro" id="IPR003593">
    <property type="entry name" value="AAA+_ATPase"/>
</dbReference>
<proteinExistence type="predicted"/>
<protein>
    <submittedName>
        <fullName evidence="5">ABC transporter ATP-binding protein</fullName>
    </submittedName>
</protein>
<evidence type="ECO:0000256" key="2">
    <source>
        <dbReference type="ARBA" id="ARBA00022741"/>
    </source>
</evidence>
<feature type="domain" description="ABC transporter" evidence="4">
    <location>
        <begin position="3"/>
        <end position="212"/>
    </location>
</feature>
<dbReference type="SMART" id="SM00382">
    <property type="entry name" value="AAA"/>
    <property type="match status" value="1"/>
</dbReference>
<reference evidence="5" key="1">
    <citation type="submission" date="2020-01" db="EMBL/GenBank/DDBJ databases">
        <authorList>
            <person name="Meier V. D."/>
            <person name="Meier V D."/>
        </authorList>
    </citation>
    <scope>NUCLEOTIDE SEQUENCE</scope>
    <source>
        <strain evidence="5">HLG_WM_MAG_10</strain>
    </source>
</reference>
<dbReference type="InterPro" id="IPR051782">
    <property type="entry name" value="ABC_Transporter_VariousFunc"/>
</dbReference>
<keyword evidence="2" id="KW-0547">Nucleotide-binding</keyword>
<dbReference type="PANTHER" id="PTHR42939">
    <property type="entry name" value="ABC TRANSPORTER ATP-BINDING PROTEIN ALBC-RELATED"/>
    <property type="match status" value="1"/>
</dbReference>
<dbReference type="EMBL" id="CACVAQ010000239">
    <property type="protein sequence ID" value="CAA6816633.1"/>
    <property type="molecule type" value="Genomic_DNA"/>
</dbReference>
<evidence type="ECO:0000256" key="3">
    <source>
        <dbReference type="ARBA" id="ARBA00022840"/>
    </source>
</evidence>
<sequence length="212" mass="24451">MNVELTNIGKRYRFEWIFRALNYQFQMGTGYAILGNNGSGKSTFMQVLSGHLSPSKGKLIYSKNDKIISIDNAYKELSFAGPYIELIEEFTLQEMLDFHWKFKTMKCTQKELLERLDYPKSARKKAIKYFSSGMQQRLKLALAICSDTSLLLLDEPTITLDKMAVAWYVELLKEYAYGPNRTTIIASNVEEDFQGCTERLNILDYKKKSVKA</sequence>
<evidence type="ECO:0000313" key="5">
    <source>
        <dbReference type="EMBL" id="CAA6816633.1"/>
    </source>
</evidence>
<keyword evidence="1" id="KW-0813">Transport</keyword>